<dbReference type="AlphaFoldDB" id="A0AAU9JAK2"/>
<proteinExistence type="predicted"/>
<keyword evidence="1" id="KW-0880">Kelch repeat</keyword>
<dbReference type="InterPro" id="IPR015915">
    <property type="entry name" value="Kelch-typ_b-propeller"/>
</dbReference>
<name>A0AAU9JAK2_9CILI</name>
<dbReference type="InterPro" id="IPR011043">
    <property type="entry name" value="Gal_Oxase/kelch_b-propeller"/>
</dbReference>
<evidence type="ECO:0008006" key="7">
    <source>
        <dbReference type="Google" id="ProtNLM"/>
    </source>
</evidence>
<dbReference type="Gene3D" id="2.120.10.80">
    <property type="entry name" value="Kelch-type beta propeller"/>
    <property type="match status" value="2"/>
</dbReference>
<comment type="caution">
    <text evidence="5">The sequence shown here is derived from an EMBL/GenBank/DDBJ whole genome shotgun (WGS) entry which is preliminary data.</text>
</comment>
<reference evidence="5" key="1">
    <citation type="submission" date="2021-09" db="EMBL/GenBank/DDBJ databases">
        <authorList>
            <consortium name="AG Swart"/>
            <person name="Singh M."/>
            <person name="Singh A."/>
            <person name="Seah K."/>
            <person name="Emmerich C."/>
        </authorList>
    </citation>
    <scope>NUCLEOTIDE SEQUENCE</scope>
    <source>
        <strain evidence="5">ATCC30299</strain>
    </source>
</reference>
<evidence type="ECO:0000256" key="4">
    <source>
        <dbReference type="SAM" id="MobiDB-lite"/>
    </source>
</evidence>
<gene>
    <name evidence="5" type="ORF">BSTOLATCC_MIC31876</name>
</gene>
<evidence type="ECO:0000313" key="5">
    <source>
        <dbReference type="EMBL" id="CAG9322760.1"/>
    </source>
</evidence>
<organism evidence="5 6">
    <name type="scientific">Blepharisma stoltei</name>
    <dbReference type="NCBI Taxonomy" id="1481888"/>
    <lineage>
        <taxon>Eukaryota</taxon>
        <taxon>Sar</taxon>
        <taxon>Alveolata</taxon>
        <taxon>Ciliophora</taxon>
        <taxon>Postciliodesmatophora</taxon>
        <taxon>Heterotrichea</taxon>
        <taxon>Heterotrichida</taxon>
        <taxon>Blepharismidae</taxon>
        <taxon>Blepharisma</taxon>
    </lineage>
</organism>
<feature type="compositionally biased region" description="Basic and acidic residues" evidence="4">
    <location>
        <begin position="513"/>
        <end position="526"/>
    </location>
</feature>
<evidence type="ECO:0000256" key="1">
    <source>
        <dbReference type="ARBA" id="ARBA00022441"/>
    </source>
</evidence>
<accession>A0AAU9JAK2</accession>
<protein>
    <recommendedName>
        <fullName evidence="7">Kelch repeat-containing protein</fullName>
    </recommendedName>
</protein>
<evidence type="ECO:0000256" key="3">
    <source>
        <dbReference type="SAM" id="Coils"/>
    </source>
</evidence>
<feature type="coiled-coil region" evidence="3">
    <location>
        <begin position="354"/>
        <end position="402"/>
    </location>
</feature>
<keyword evidence="3" id="KW-0175">Coiled coil</keyword>
<dbReference type="SUPFAM" id="SSF50965">
    <property type="entry name" value="Galactose oxidase, central domain"/>
    <property type="match status" value="1"/>
</dbReference>
<dbReference type="Proteomes" id="UP001162131">
    <property type="component" value="Unassembled WGS sequence"/>
</dbReference>
<keyword evidence="2" id="KW-0677">Repeat</keyword>
<sequence length="546" mass="62208">MNSLFWHKLKSQGTVPSPREGLSLLYTARLRKWILFGGTGDRRSSEVFIYDPVTGQWESIEAEGNGPKGRGYHVAWIDDVHNVMFVHGGQGEKRDSLSDIYALDLDQWIWKKLYIIDQPSGRAHHAACKLRDTVFLYGGCSAPENLLLDDLWSFVFFDIDWSASGTEVPAPGWVRHKTKGSSPGPRKGHTLCSYQDTLILFGGVSIQKYSSDLYILNVSDMRWHRAQPRGKGPSPRAFHATAILDNNCIAIFGGVESLREGRAERLNILNDFYILDLEQMHWSVPIMGGYCPSRRYGHAMCWGQSSEDKSQLLLLGGLELSYCPIEVYSLEKTEVGPGQAWQVSVSQQGEKIPQSKVENTIHEQMKKINELQTQLSMNRDKIVILENEKQVLSDQIEQESRESAKQVKVLTEKIAILEARDKQKTAEISSIKNLLDLQTKREKMLIDRTDKLEDAVKKAESLLITLDHSFAEMVALNNQGQLRGLTKERIEEISQRKKRHQESLVKLRDFYMKNVKEPEENDKQIDENAEESQEDKDSLQDSLEED</sequence>
<dbReference type="Pfam" id="PF24681">
    <property type="entry name" value="Kelch_KLHDC2_KLHL20_DRC7"/>
    <property type="match status" value="2"/>
</dbReference>
<feature type="region of interest" description="Disordered" evidence="4">
    <location>
        <begin position="513"/>
        <end position="546"/>
    </location>
</feature>
<evidence type="ECO:0000256" key="2">
    <source>
        <dbReference type="ARBA" id="ARBA00022737"/>
    </source>
</evidence>
<dbReference type="EMBL" id="CAJZBQ010000032">
    <property type="protein sequence ID" value="CAG9322760.1"/>
    <property type="molecule type" value="Genomic_DNA"/>
</dbReference>
<dbReference type="PANTHER" id="PTHR46093:SF18">
    <property type="entry name" value="FIBRONECTIN TYPE-III DOMAIN-CONTAINING PROTEIN"/>
    <property type="match status" value="1"/>
</dbReference>
<dbReference type="PANTHER" id="PTHR46093">
    <property type="entry name" value="ACYL-COA-BINDING DOMAIN-CONTAINING PROTEIN 5"/>
    <property type="match status" value="1"/>
</dbReference>
<evidence type="ECO:0000313" key="6">
    <source>
        <dbReference type="Proteomes" id="UP001162131"/>
    </source>
</evidence>
<keyword evidence="6" id="KW-1185">Reference proteome</keyword>